<accession>A0ABN6L3M2</accession>
<organism evidence="2 3">
    <name type="scientific">Candidatus Hydrogenosomobacter endosymbioticus</name>
    <dbReference type="NCBI Taxonomy" id="2558174"/>
    <lineage>
        <taxon>Bacteria</taxon>
        <taxon>Pseudomonadati</taxon>
        <taxon>Pseudomonadota</taxon>
        <taxon>Alphaproteobacteria</taxon>
        <taxon>Holosporales</taxon>
        <taxon>Holosporaceae</taxon>
        <taxon>Candidatus Hydrogenosomobacter</taxon>
    </lineage>
</organism>
<reference evidence="2" key="1">
    <citation type="submission" date="2021-10" db="EMBL/GenBank/DDBJ databases">
        <title>Genome Sequence of The Candidatus Hydrogeosomobacter endosymbioticus, an Intracellular Bacterial Symbiont of the Anaerobic Ciliate GW7.</title>
        <authorList>
            <person name="Shiohama Y."/>
            <person name="Shinzato N."/>
        </authorList>
    </citation>
    <scope>NUCLEOTIDE SEQUENCE [LARGE SCALE GENOMIC DNA]</scope>
    <source>
        <strain evidence="2">200920</strain>
    </source>
</reference>
<evidence type="ECO:0000313" key="2">
    <source>
        <dbReference type="EMBL" id="BDB96574.1"/>
    </source>
</evidence>
<feature type="compositionally biased region" description="Basic and acidic residues" evidence="1">
    <location>
        <begin position="182"/>
        <end position="192"/>
    </location>
</feature>
<evidence type="ECO:0000313" key="3">
    <source>
        <dbReference type="Proteomes" id="UP001320209"/>
    </source>
</evidence>
<feature type="compositionally biased region" description="Polar residues" evidence="1">
    <location>
        <begin position="193"/>
        <end position="205"/>
    </location>
</feature>
<name>A0ABN6L3M2_9PROT</name>
<proteinExistence type="predicted"/>
<dbReference type="EMBL" id="AP025225">
    <property type="protein sequence ID" value="BDB96574.1"/>
    <property type="molecule type" value="Genomic_DNA"/>
</dbReference>
<sequence length="275" mass="28416">MIVKIARIFMALGIVAISAGSAQGILKKISKRWFSCPDGYVICADGKTVLVNQEMTGGQCQPCTEGCGHILGDGLQSCFRDHGGLMPGDPINSMHFSGNGLAKLGVDELNYIVQVAAATAAASAGDPAAAGTLVASSASKAASNSGIKGKKRSDSQKALAQANGNSASRGNKKTSKAVDSSGQKEDKGEQGSDRSQNLQSLQNNRSGSQSKQSKQGTGQQDAVSEEDMAQITNQIAAEVTKQLQKTLPEQVQKNLDGAATGKQDVVEENEGGDSD</sequence>
<feature type="region of interest" description="Disordered" evidence="1">
    <location>
        <begin position="139"/>
        <end position="229"/>
    </location>
</feature>
<feature type="compositionally biased region" description="Polar residues" evidence="1">
    <location>
        <begin position="156"/>
        <end position="169"/>
    </location>
</feature>
<feature type="compositionally biased region" description="Acidic residues" evidence="1">
    <location>
        <begin position="266"/>
        <end position="275"/>
    </location>
</feature>
<feature type="compositionally biased region" description="Low complexity" evidence="1">
    <location>
        <begin position="206"/>
        <end position="220"/>
    </location>
</feature>
<gene>
    <name evidence="2" type="ORF">HYD_7070</name>
</gene>
<evidence type="ECO:0000256" key="1">
    <source>
        <dbReference type="SAM" id="MobiDB-lite"/>
    </source>
</evidence>
<feature type="region of interest" description="Disordered" evidence="1">
    <location>
        <begin position="253"/>
        <end position="275"/>
    </location>
</feature>
<protein>
    <submittedName>
        <fullName evidence="2">Uncharacterized protein</fullName>
    </submittedName>
</protein>
<dbReference type="Proteomes" id="UP001320209">
    <property type="component" value="Chromosome"/>
</dbReference>
<keyword evidence="3" id="KW-1185">Reference proteome</keyword>